<evidence type="ECO:0000256" key="1">
    <source>
        <dbReference type="ARBA" id="ARBA00004651"/>
    </source>
</evidence>
<dbReference type="PATRIC" id="fig|1276920.7.peg.142"/>
<comment type="subcellular location">
    <subcellularLocation>
        <location evidence="1">Cell membrane</location>
        <topology evidence="1">Multi-pass membrane protein</topology>
    </subcellularLocation>
</comment>
<dbReference type="AlphaFoldDB" id="M7MUL4"/>
<dbReference type="PANTHER" id="PTHR40077:SF1">
    <property type="entry name" value="MEMBRANE PROTEIN"/>
    <property type="match status" value="1"/>
</dbReference>
<keyword evidence="3 6" id="KW-0812">Transmembrane</keyword>
<evidence type="ECO:0000259" key="7">
    <source>
        <dbReference type="Pfam" id="PF12823"/>
    </source>
</evidence>
<feature type="transmembrane region" description="Helical" evidence="6">
    <location>
        <begin position="24"/>
        <end position="45"/>
    </location>
</feature>
<keyword evidence="4 6" id="KW-1133">Transmembrane helix</keyword>
<feature type="domain" description="DUF3817" evidence="7">
    <location>
        <begin position="24"/>
        <end position="110"/>
    </location>
</feature>
<gene>
    <name evidence="8" type="ORF">ADIAG_00145</name>
</gene>
<dbReference type="Pfam" id="PF12823">
    <property type="entry name" value="DUF3817"/>
    <property type="match status" value="1"/>
</dbReference>
<dbReference type="GO" id="GO:0005886">
    <property type="term" value="C:plasma membrane"/>
    <property type="evidence" value="ECO:0007669"/>
    <property type="project" value="UniProtKB-SubCell"/>
</dbReference>
<dbReference type="PANTHER" id="PTHR40077">
    <property type="entry name" value="MEMBRANE PROTEIN-RELATED"/>
    <property type="match status" value="1"/>
</dbReference>
<keyword evidence="2" id="KW-1003">Cell membrane</keyword>
<dbReference type="InterPro" id="IPR023845">
    <property type="entry name" value="DUF3817_TM"/>
</dbReference>
<feature type="transmembrane region" description="Helical" evidence="6">
    <location>
        <begin position="143"/>
        <end position="164"/>
    </location>
</feature>
<protein>
    <submittedName>
        <fullName evidence="8">Integral membrane protein</fullName>
    </submittedName>
</protein>
<feature type="transmembrane region" description="Helical" evidence="6">
    <location>
        <begin position="57"/>
        <end position="79"/>
    </location>
</feature>
<dbReference type="RefSeq" id="WP_007269352.1">
    <property type="nucleotide sequence ID" value="NZ_AOCK01000001.1"/>
</dbReference>
<comment type="caution">
    <text evidence="8">The sequence shown here is derived from an EMBL/GenBank/DDBJ whole genome shotgun (WGS) entry which is preliminary data.</text>
</comment>
<name>M7MUL4_9MICC</name>
<dbReference type="EMBL" id="AOCK01000001">
    <property type="protein sequence ID" value="EMR00138.1"/>
    <property type="molecule type" value="Genomic_DNA"/>
</dbReference>
<evidence type="ECO:0000256" key="6">
    <source>
        <dbReference type="SAM" id="Phobius"/>
    </source>
</evidence>
<dbReference type="NCBIfam" id="TIGR03954">
    <property type="entry name" value="integ_memb_HG"/>
    <property type="match status" value="1"/>
</dbReference>
<evidence type="ECO:0000256" key="3">
    <source>
        <dbReference type="ARBA" id="ARBA00022692"/>
    </source>
</evidence>
<evidence type="ECO:0000256" key="2">
    <source>
        <dbReference type="ARBA" id="ARBA00022475"/>
    </source>
</evidence>
<proteinExistence type="predicted"/>
<feature type="transmembrane region" description="Helical" evidence="6">
    <location>
        <begin position="85"/>
        <end position="104"/>
    </location>
</feature>
<evidence type="ECO:0000313" key="8">
    <source>
        <dbReference type="EMBL" id="EMR00138.1"/>
    </source>
</evidence>
<keyword evidence="5 6" id="KW-0472">Membrane</keyword>
<keyword evidence="9" id="KW-1185">Reference proteome</keyword>
<evidence type="ECO:0000313" key="9">
    <source>
        <dbReference type="Proteomes" id="UP000012015"/>
    </source>
</evidence>
<dbReference type="STRING" id="1276920.ADIAG_00145"/>
<organism evidence="8 9">
    <name type="scientific">Paeniglutamicibacter gangotriensis Lz1y</name>
    <dbReference type="NCBI Taxonomy" id="1276920"/>
    <lineage>
        <taxon>Bacteria</taxon>
        <taxon>Bacillati</taxon>
        <taxon>Actinomycetota</taxon>
        <taxon>Actinomycetes</taxon>
        <taxon>Micrococcales</taxon>
        <taxon>Micrococcaceae</taxon>
        <taxon>Paeniglutamicibacter</taxon>
    </lineage>
</organism>
<accession>M7MUL4</accession>
<sequence>MIINKQTTSPVHKSSTIWVTPRSFYRAVSIAEAITWTLLITGMLLKYVAGLGSLPVLIGGSIHGFVFITYALTAVLIGVNQRWSVAQIAAAVATAIVPYATIPFDMWLVRRDKLEGEWHRKASEDPRDLTWPRRFLRWLLNRPAALITLFVLGVVVIMTVLLIIGPPGR</sequence>
<reference evidence="8 9" key="1">
    <citation type="journal article" date="2013" name="Genome Announc.">
        <title>Draft Genome Sequence of Arthrobacter gangotriensis Strain Lz1yT, Isolated from a Penguin Rookery Soil Sample Collected in Antarctica, near the Indian Station Dakshin Gangotri.</title>
        <authorList>
            <person name="Shivaji S."/>
            <person name="Ara S."/>
            <person name="Bandi S."/>
            <person name="Singh A."/>
            <person name="Kumar Pinnaka A."/>
        </authorList>
    </citation>
    <scope>NUCLEOTIDE SEQUENCE [LARGE SCALE GENOMIC DNA]</scope>
    <source>
        <strain evidence="8 9">Lz1y</strain>
    </source>
</reference>
<dbReference type="Proteomes" id="UP000012015">
    <property type="component" value="Unassembled WGS sequence"/>
</dbReference>
<dbReference type="eggNOG" id="ENOG5032S6P">
    <property type="taxonomic scope" value="Bacteria"/>
</dbReference>
<evidence type="ECO:0000256" key="5">
    <source>
        <dbReference type="ARBA" id="ARBA00023136"/>
    </source>
</evidence>
<evidence type="ECO:0000256" key="4">
    <source>
        <dbReference type="ARBA" id="ARBA00022989"/>
    </source>
</evidence>